<dbReference type="VEuPathDB" id="FungiDB:RhiirA1_463499"/>
<feature type="region of interest" description="Disordered" evidence="1">
    <location>
        <begin position="65"/>
        <end position="117"/>
    </location>
</feature>
<dbReference type="AlphaFoldDB" id="A0A2N0RK04"/>
<evidence type="ECO:0000256" key="1">
    <source>
        <dbReference type="SAM" id="MobiDB-lite"/>
    </source>
</evidence>
<gene>
    <name evidence="2" type="ORF">RhiirA1_463499</name>
</gene>
<feature type="compositionally biased region" description="Basic and acidic residues" evidence="1">
    <location>
        <begin position="76"/>
        <end position="87"/>
    </location>
</feature>
<protein>
    <submittedName>
        <fullName evidence="2">Uncharacterized protein</fullName>
    </submittedName>
</protein>
<reference evidence="2 3" key="2">
    <citation type="submission" date="2017-10" db="EMBL/GenBank/DDBJ databases">
        <title>Genome analyses suggest a sexual origin of heterokaryosis in a supposedly ancient asexual fungus.</title>
        <authorList>
            <person name="Corradi N."/>
            <person name="Sedzielewska K."/>
            <person name="Noel J."/>
            <person name="Charron P."/>
            <person name="Farinelli L."/>
            <person name="Marton T."/>
            <person name="Kruger M."/>
            <person name="Pelin A."/>
            <person name="Brachmann A."/>
            <person name="Corradi N."/>
        </authorList>
    </citation>
    <scope>NUCLEOTIDE SEQUENCE [LARGE SCALE GENOMIC DNA]</scope>
    <source>
        <strain evidence="2 3">A1</strain>
    </source>
</reference>
<dbReference type="Proteomes" id="UP000232688">
    <property type="component" value="Unassembled WGS sequence"/>
</dbReference>
<reference evidence="2 3" key="1">
    <citation type="submission" date="2017-10" db="EMBL/GenBank/DDBJ databases">
        <title>Extensive intraspecific genome diversity in a model arbuscular mycorrhizal fungus.</title>
        <authorList>
            <person name="Chen E.C.H."/>
            <person name="Morin E."/>
            <person name="Baudet D."/>
            <person name="Noel J."/>
            <person name="Ndikumana S."/>
            <person name="Charron P."/>
            <person name="St-Onge C."/>
            <person name="Giorgi J."/>
            <person name="Grigoriev I.V."/>
            <person name="Roux C."/>
            <person name="Martin F.M."/>
            <person name="Corradi N."/>
        </authorList>
    </citation>
    <scope>NUCLEOTIDE SEQUENCE [LARGE SCALE GENOMIC DNA]</scope>
    <source>
        <strain evidence="2 3">A1</strain>
    </source>
</reference>
<evidence type="ECO:0000313" key="3">
    <source>
        <dbReference type="Proteomes" id="UP000232688"/>
    </source>
</evidence>
<name>A0A2N0RK04_9GLOM</name>
<comment type="caution">
    <text evidence="2">The sequence shown here is derived from an EMBL/GenBank/DDBJ whole genome shotgun (WGS) entry which is preliminary data.</text>
</comment>
<sequence>MLVAPRTKNRHELSSQFLLDVSEVIIENTEIQDNELSEVLKNIENINDKSSQLTILNEQRVDRLPRRRRLSENTNEDNKLNGDDELKNNNSETFKDYSCPSFEPYQDPDVTPTPTNDNNKFLWILI</sequence>
<proteinExistence type="predicted"/>
<accession>A0A2N0RK04</accession>
<dbReference type="EMBL" id="LLXH01000718">
    <property type="protein sequence ID" value="PKC63632.1"/>
    <property type="molecule type" value="Genomic_DNA"/>
</dbReference>
<organism evidence="2 3">
    <name type="scientific">Rhizophagus irregularis</name>
    <dbReference type="NCBI Taxonomy" id="588596"/>
    <lineage>
        <taxon>Eukaryota</taxon>
        <taxon>Fungi</taxon>
        <taxon>Fungi incertae sedis</taxon>
        <taxon>Mucoromycota</taxon>
        <taxon>Glomeromycotina</taxon>
        <taxon>Glomeromycetes</taxon>
        <taxon>Glomerales</taxon>
        <taxon>Glomeraceae</taxon>
        <taxon>Rhizophagus</taxon>
    </lineage>
</organism>
<dbReference type="VEuPathDB" id="FungiDB:RhiirFUN_016359"/>
<evidence type="ECO:0000313" key="2">
    <source>
        <dbReference type="EMBL" id="PKC63632.1"/>
    </source>
</evidence>